<feature type="compositionally biased region" description="Polar residues" evidence="1">
    <location>
        <begin position="117"/>
        <end position="126"/>
    </location>
</feature>
<proteinExistence type="predicted"/>
<dbReference type="InterPro" id="IPR036390">
    <property type="entry name" value="WH_DNA-bd_sf"/>
</dbReference>
<dbReference type="SUPFAM" id="SSF46785">
    <property type="entry name" value="Winged helix' DNA-binding domain"/>
    <property type="match status" value="1"/>
</dbReference>
<protein>
    <submittedName>
        <fullName evidence="2">Dna polymerase B</fullName>
    </submittedName>
</protein>
<name>A0A8S5UVA8_9CAUD</name>
<sequence length="251" mass="28578">MSEGVIKSGHREPFTVLYKSAIRDTRLSFEMLGFLTYMLDKPPDWEFTISGMARERGVGKDTVRRLVGRLEEVGYLMREQSHDGSGRFSANTYVLQEKPPLSENTDNGENRRRETPSTEFPTQSKNVETKDYIIPPYSPPKGDGAEPRKRRSKTTPTWKPERFEGFWAYYPRGENRMGAVRAWDKLKPDDALIETIGRALQLLKASQAWQDGVGIPYAATFLNGRRWEDAGAKRPARPNTPACDEVKLGVY</sequence>
<evidence type="ECO:0000256" key="1">
    <source>
        <dbReference type="SAM" id="MobiDB-lite"/>
    </source>
</evidence>
<evidence type="ECO:0000313" key="2">
    <source>
        <dbReference type="EMBL" id="DAF98415.1"/>
    </source>
</evidence>
<organism evidence="2">
    <name type="scientific">Siphoviridae sp. ctwfx1</name>
    <dbReference type="NCBI Taxonomy" id="2825732"/>
    <lineage>
        <taxon>Viruses</taxon>
        <taxon>Duplodnaviria</taxon>
        <taxon>Heunggongvirae</taxon>
        <taxon>Uroviricota</taxon>
        <taxon>Caudoviricetes</taxon>
    </lineage>
</organism>
<accession>A0A8S5UVA8</accession>
<feature type="region of interest" description="Disordered" evidence="1">
    <location>
        <begin position="82"/>
        <end position="156"/>
    </location>
</feature>
<reference evidence="2" key="1">
    <citation type="journal article" date="2021" name="Proc. Natl. Acad. Sci. U.S.A.">
        <title>A Catalog of Tens of Thousands of Viruses from Human Metagenomes Reveals Hidden Associations with Chronic Diseases.</title>
        <authorList>
            <person name="Tisza M.J."/>
            <person name="Buck C.B."/>
        </authorList>
    </citation>
    <scope>NUCLEOTIDE SEQUENCE</scope>
    <source>
        <strain evidence="2">Ctwfx1</strain>
    </source>
</reference>
<dbReference type="EMBL" id="BK016147">
    <property type="protein sequence ID" value="DAF98415.1"/>
    <property type="molecule type" value="Genomic_DNA"/>
</dbReference>